<organism evidence="2 3">
    <name type="scientific">Halopolyspora algeriensis</name>
    <dbReference type="NCBI Taxonomy" id="1500506"/>
    <lineage>
        <taxon>Bacteria</taxon>
        <taxon>Bacillati</taxon>
        <taxon>Actinomycetota</taxon>
        <taxon>Actinomycetes</taxon>
        <taxon>Actinomycetes incertae sedis</taxon>
        <taxon>Halopolyspora</taxon>
    </lineage>
</organism>
<evidence type="ECO:0000313" key="2">
    <source>
        <dbReference type="EMBL" id="RCW40818.1"/>
    </source>
</evidence>
<feature type="transmembrane region" description="Helical" evidence="1">
    <location>
        <begin position="7"/>
        <end position="24"/>
    </location>
</feature>
<protein>
    <submittedName>
        <fullName evidence="2">Uncharacterized protein</fullName>
    </submittedName>
</protein>
<keyword evidence="1" id="KW-0812">Transmembrane</keyword>
<evidence type="ECO:0000256" key="1">
    <source>
        <dbReference type="SAM" id="Phobius"/>
    </source>
</evidence>
<dbReference type="OrthoDB" id="5326845at2"/>
<reference evidence="2 3" key="1">
    <citation type="submission" date="2018-07" db="EMBL/GenBank/DDBJ databases">
        <title>Genomic Encyclopedia of Type Strains, Phase III (KMG-III): the genomes of soil and plant-associated and newly described type strains.</title>
        <authorList>
            <person name="Whitman W."/>
        </authorList>
    </citation>
    <scope>NUCLEOTIDE SEQUENCE [LARGE SCALE GENOMIC DNA]</scope>
    <source>
        <strain evidence="2 3">CECT 8575</strain>
    </source>
</reference>
<dbReference type="Proteomes" id="UP000253495">
    <property type="component" value="Unassembled WGS sequence"/>
</dbReference>
<evidence type="ECO:0000313" key="3">
    <source>
        <dbReference type="Proteomes" id="UP000253495"/>
    </source>
</evidence>
<keyword evidence="1" id="KW-0472">Membrane</keyword>
<dbReference type="RefSeq" id="WP_114454032.1">
    <property type="nucleotide sequence ID" value="NZ_QPJC01000010.1"/>
</dbReference>
<gene>
    <name evidence="2" type="ORF">DFQ14_110147</name>
</gene>
<dbReference type="AlphaFoldDB" id="A0A368VHT1"/>
<dbReference type="EMBL" id="QPJC01000010">
    <property type="protein sequence ID" value="RCW40818.1"/>
    <property type="molecule type" value="Genomic_DNA"/>
</dbReference>
<keyword evidence="3" id="KW-1185">Reference proteome</keyword>
<name>A0A368VHT1_9ACTN</name>
<proteinExistence type="predicted"/>
<comment type="caution">
    <text evidence="2">The sequence shown here is derived from an EMBL/GenBank/DDBJ whole genome shotgun (WGS) entry which is preliminary data.</text>
</comment>
<accession>A0A368VHT1</accession>
<keyword evidence="1" id="KW-1133">Transmembrane helix</keyword>
<sequence>MSSRRRITIALVGMIVLVIVGWLARGSADGEVARDTDVRGADRGPVLTTDAVQSRSPESFIIDVDG</sequence>